<dbReference type="AlphaFoldDB" id="A0A2M7X595"/>
<dbReference type="NCBIfam" id="TIGR00237">
    <property type="entry name" value="xseA"/>
    <property type="match status" value="1"/>
</dbReference>
<dbReference type="Proteomes" id="UP000231195">
    <property type="component" value="Unassembled WGS sequence"/>
</dbReference>
<evidence type="ECO:0000256" key="2">
    <source>
        <dbReference type="ARBA" id="ARBA00022722"/>
    </source>
</evidence>
<proteinExistence type="predicted"/>
<dbReference type="EC" id="3.1.11.6" evidence="5"/>
<dbReference type="PANTHER" id="PTHR30008:SF0">
    <property type="entry name" value="EXODEOXYRIBONUCLEASE 7 LARGE SUBUNIT"/>
    <property type="match status" value="1"/>
</dbReference>
<sequence length="298" mass="33453">MSSAVSFPDLLKDKVFTVSEYVDFLNNVLAATSVTIQGEIGAKTNLYARFGYFSILDNNNEAILDCFAWRNVIDAVGIPLEEGMEVRVHGYPSIYKQKGKFSFQVKEIELVGEGVLKKQFDVLKQKLESEGLFDPTYKQSIVDFPTKIGLITSAQARGAKKDFLHNLIARNIEISFYDVRVEGQRSVSDIVFAIQWFNQHRPALDVLVITRGGGSWESLQAFNNEELARAIFASKIPIMVGVGHEDDVSIADFVCDMRASTPTDAAKRLSVSWQQLPFEIDQYQTSLHSRMHTIISDI</sequence>
<evidence type="ECO:0000313" key="9">
    <source>
        <dbReference type="Proteomes" id="UP000231195"/>
    </source>
</evidence>
<evidence type="ECO:0000256" key="4">
    <source>
        <dbReference type="ARBA" id="ARBA00022839"/>
    </source>
</evidence>
<evidence type="ECO:0000256" key="5">
    <source>
        <dbReference type="NCBIfam" id="TIGR00237"/>
    </source>
</evidence>
<evidence type="ECO:0000256" key="1">
    <source>
        <dbReference type="ARBA" id="ARBA00022490"/>
    </source>
</evidence>
<feature type="domain" description="Exonuclease VII large subunit C-terminal" evidence="6">
    <location>
        <begin position="132"/>
        <end position="295"/>
    </location>
</feature>
<keyword evidence="4" id="KW-0269">Exonuclease</keyword>
<feature type="non-terminal residue" evidence="8">
    <location>
        <position position="298"/>
    </location>
</feature>
<dbReference type="GO" id="GO:0008855">
    <property type="term" value="F:exodeoxyribonuclease VII activity"/>
    <property type="evidence" value="ECO:0007669"/>
    <property type="project" value="UniProtKB-UniRule"/>
</dbReference>
<evidence type="ECO:0000259" key="7">
    <source>
        <dbReference type="Pfam" id="PF13742"/>
    </source>
</evidence>
<dbReference type="Pfam" id="PF02601">
    <property type="entry name" value="Exonuc_VII_L"/>
    <property type="match status" value="1"/>
</dbReference>
<dbReference type="CDD" id="cd04489">
    <property type="entry name" value="ExoVII_LU_OBF"/>
    <property type="match status" value="1"/>
</dbReference>
<evidence type="ECO:0000256" key="3">
    <source>
        <dbReference type="ARBA" id="ARBA00022801"/>
    </source>
</evidence>
<protein>
    <recommendedName>
        <fullName evidence="5">Exodeoxyribonuclease VII large subunit</fullName>
        <ecNumber evidence="5">3.1.11.6</ecNumber>
    </recommendedName>
</protein>
<dbReference type="GO" id="GO:0006308">
    <property type="term" value="P:DNA catabolic process"/>
    <property type="evidence" value="ECO:0007669"/>
    <property type="project" value="UniProtKB-UniRule"/>
</dbReference>
<keyword evidence="1" id="KW-0963">Cytoplasm</keyword>
<dbReference type="GO" id="GO:0009318">
    <property type="term" value="C:exodeoxyribonuclease VII complex"/>
    <property type="evidence" value="ECO:0007669"/>
    <property type="project" value="UniProtKB-UniRule"/>
</dbReference>
<gene>
    <name evidence="8" type="primary">xseA</name>
    <name evidence="8" type="ORF">CO179_00170</name>
</gene>
<dbReference type="EMBL" id="PFWZ01000010">
    <property type="protein sequence ID" value="PJA41318.1"/>
    <property type="molecule type" value="Genomic_DNA"/>
</dbReference>
<dbReference type="InterPro" id="IPR003753">
    <property type="entry name" value="Exonuc_VII_L"/>
</dbReference>
<dbReference type="GO" id="GO:0003676">
    <property type="term" value="F:nucleic acid binding"/>
    <property type="evidence" value="ECO:0007669"/>
    <property type="project" value="InterPro"/>
</dbReference>
<reference evidence="9" key="1">
    <citation type="submission" date="2017-09" db="EMBL/GenBank/DDBJ databases">
        <title>Depth-based differentiation of microbial function through sediment-hosted aquifers and enrichment of novel symbionts in the deep terrestrial subsurface.</title>
        <authorList>
            <person name="Probst A.J."/>
            <person name="Ladd B."/>
            <person name="Jarett J.K."/>
            <person name="Geller-Mcgrath D.E."/>
            <person name="Sieber C.M.K."/>
            <person name="Emerson J.B."/>
            <person name="Anantharaman K."/>
            <person name="Thomas B.C."/>
            <person name="Malmstrom R."/>
            <person name="Stieglmeier M."/>
            <person name="Klingl A."/>
            <person name="Woyke T."/>
            <person name="Ryan C.M."/>
            <person name="Banfield J.F."/>
        </authorList>
    </citation>
    <scope>NUCLEOTIDE SEQUENCE [LARGE SCALE GENOMIC DNA]</scope>
</reference>
<keyword evidence="2" id="KW-0540">Nuclease</keyword>
<dbReference type="PANTHER" id="PTHR30008">
    <property type="entry name" value="EXODEOXYRIBONUCLEASE 7 LARGE SUBUNIT"/>
    <property type="match status" value="1"/>
</dbReference>
<dbReference type="Pfam" id="PF13742">
    <property type="entry name" value="tRNA_anti_2"/>
    <property type="match status" value="1"/>
</dbReference>
<accession>A0A2M7X595</accession>
<feature type="domain" description="OB-fold nucleic acid binding" evidence="7">
    <location>
        <begin position="16"/>
        <end position="109"/>
    </location>
</feature>
<evidence type="ECO:0000259" key="6">
    <source>
        <dbReference type="Pfam" id="PF02601"/>
    </source>
</evidence>
<comment type="caution">
    <text evidence="8">The sequence shown here is derived from an EMBL/GenBank/DDBJ whole genome shotgun (WGS) entry which is preliminary data.</text>
</comment>
<dbReference type="InterPro" id="IPR020579">
    <property type="entry name" value="Exonuc_VII_lsu_C"/>
</dbReference>
<name>A0A2M7X595_UNCKA</name>
<keyword evidence="3" id="KW-0378">Hydrolase</keyword>
<dbReference type="InterPro" id="IPR025824">
    <property type="entry name" value="OB-fold_nuc-bd_dom"/>
</dbReference>
<evidence type="ECO:0000313" key="8">
    <source>
        <dbReference type="EMBL" id="PJA41318.1"/>
    </source>
</evidence>
<organism evidence="8 9">
    <name type="scientific">candidate division WWE3 bacterium CG_4_9_14_3_um_filter_39_7</name>
    <dbReference type="NCBI Taxonomy" id="1975080"/>
    <lineage>
        <taxon>Bacteria</taxon>
        <taxon>Katanobacteria</taxon>
    </lineage>
</organism>